<dbReference type="EMBL" id="JACCFM010000001">
    <property type="protein sequence ID" value="NYJ18726.1"/>
    <property type="molecule type" value="Genomic_DNA"/>
</dbReference>
<evidence type="ECO:0000313" key="4">
    <source>
        <dbReference type="Proteomes" id="UP000537260"/>
    </source>
</evidence>
<dbReference type="InterPro" id="IPR009148">
    <property type="entry name" value="PcsB-like"/>
</dbReference>
<reference evidence="3 4" key="1">
    <citation type="submission" date="2020-07" db="EMBL/GenBank/DDBJ databases">
        <title>Sequencing the genomes of 1000 actinobacteria strains.</title>
        <authorList>
            <person name="Klenk H.-P."/>
        </authorList>
    </citation>
    <scope>NUCLEOTIDE SEQUENCE [LARGE SCALE GENOMIC DNA]</scope>
    <source>
        <strain evidence="3 4">LI1</strain>
    </source>
</reference>
<keyword evidence="2" id="KW-0472">Membrane</keyword>
<dbReference type="SUPFAM" id="SSF53955">
    <property type="entry name" value="Lysozyme-like"/>
    <property type="match status" value="1"/>
</dbReference>
<dbReference type="RefSeq" id="WP_246318334.1">
    <property type="nucleotide sequence ID" value="NZ_JACCFM010000001.1"/>
</dbReference>
<feature type="region of interest" description="Disordered" evidence="1">
    <location>
        <begin position="16"/>
        <end position="43"/>
    </location>
</feature>
<evidence type="ECO:0008006" key="5">
    <source>
        <dbReference type="Google" id="ProtNLM"/>
    </source>
</evidence>
<sequence>MLTALAALSARFRSATRTTAPDSAAGEEGPLAPDVGAGSTRTQLRRRRQGRKHLLAVGAVLTIGAVIGTGFGVQSVMANAAEQTKHEAALSAAASAQAAALRLQVTQARIHVTLATAFATRTAEAVANDGTVAIAAAAGKTDATVLAASVTELSKTTQISTTTATAATALIPDRVMQLAARTEAATASVRAATAEVDRVAGEQAAAAAAAAQAAAAAAEAAAQAAADEKAAAAPSRPAAPTDPSGAQAIARDLMLSQYGWGDDEFGCLVSLWNKESGWNVNAYNSSSGAAGIPQALPGSKMASAGADWQTNPATQITWGLGYIAGRYGTPCGAWDHSVSNGWY</sequence>
<name>A0A7Z0J524_9MICO</name>
<dbReference type="InterPro" id="IPR023346">
    <property type="entry name" value="Lysozyme-like_dom_sf"/>
</dbReference>
<dbReference type="Proteomes" id="UP000537260">
    <property type="component" value="Unassembled WGS sequence"/>
</dbReference>
<evidence type="ECO:0000256" key="2">
    <source>
        <dbReference type="SAM" id="Phobius"/>
    </source>
</evidence>
<dbReference type="PRINTS" id="PR01852">
    <property type="entry name" value="SIBAPROTEIN"/>
</dbReference>
<keyword evidence="2" id="KW-1133">Transmembrane helix</keyword>
<evidence type="ECO:0000256" key="1">
    <source>
        <dbReference type="SAM" id="MobiDB-lite"/>
    </source>
</evidence>
<evidence type="ECO:0000313" key="3">
    <source>
        <dbReference type="EMBL" id="NYJ18726.1"/>
    </source>
</evidence>
<comment type="caution">
    <text evidence="3">The sequence shown here is derived from an EMBL/GenBank/DDBJ whole genome shotgun (WGS) entry which is preliminary data.</text>
</comment>
<feature type="transmembrane region" description="Helical" evidence="2">
    <location>
        <begin position="54"/>
        <end position="73"/>
    </location>
</feature>
<gene>
    <name evidence="3" type="ORF">HNR05_000517</name>
</gene>
<protein>
    <recommendedName>
        <fullName evidence="5">Lytic transglycosylase domain-containing protein</fullName>
    </recommendedName>
</protein>
<keyword evidence="2" id="KW-0812">Transmembrane</keyword>
<accession>A0A7Z0J524</accession>
<organism evidence="3 4">
    <name type="scientific">Glaciibacter psychrotolerans</name>
    <dbReference type="NCBI Taxonomy" id="670054"/>
    <lineage>
        <taxon>Bacteria</taxon>
        <taxon>Bacillati</taxon>
        <taxon>Actinomycetota</taxon>
        <taxon>Actinomycetes</taxon>
        <taxon>Micrococcales</taxon>
        <taxon>Microbacteriaceae</taxon>
        <taxon>Glaciibacter</taxon>
    </lineage>
</organism>
<keyword evidence="4" id="KW-1185">Reference proteome</keyword>
<proteinExistence type="predicted"/>
<dbReference type="AlphaFoldDB" id="A0A7Z0J524"/>